<comment type="caution">
    <text evidence="3">The sequence shown here is derived from an EMBL/GenBank/DDBJ whole genome shotgun (WGS) entry which is preliminary data.</text>
</comment>
<dbReference type="InterPro" id="IPR050706">
    <property type="entry name" value="Cyclic-di-GMP_PDE-like"/>
</dbReference>
<dbReference type="PANTHER" id="PTHR33121:SF70">
    <property type="entry name" value="SIGNALING PROTEIN YKOW"/>
    <property type="match status" value="1"/>
</dbReference>
<dbReference type="Gene3D" id="3.20.20.450">
    <property type="entry name" value="EAL domain"/>
    <property type="match status" value="1"/>
</dbReference>
<keyword evidence="4" id="KW-1185">Reference proteome</keyword>
<dbReference type="InterPro" id="IPR035919">
    <property type="entry name" value="EAL_sf"/>
</dbReference>
<keyword evidence="1" id="KW-0812">Transmembrane</keyword>
<evidence type="ECO:0000313" key="4">
    <source>
        <dbReference type="Proteomes" id="UP001057375"/>
    </source>
</evidence>
<dbReference type="InterPro" id="IPR001633">
    <property type="entry name" value="EAL_dom"/>
</dbReference>
<feature type="domain" description="EAL" evidence="2">
    <location>
        <begin position="111"/>
        <end position="172"/>
    </location>
</feature>
<sequence length="172" mass="18958">MFNVNEPLLFGIPLVLNPVYAIPFLLIPSIAYCIAYAATFLGVVPMGRSFLAGASFRSWRRSLYAFVLISDRVMKKQYDRGMNEIIVAARGEDVSTGFKCVGLPGFEGFVARSLASDLVRALRAEEQLYVVFQPQIDDNAGEVLGAEALIRWNHPAYGHISPEVVVALAEDM</sequence>
<accession>A0ABQ5KC90</accession>
<evidence type="ECO:0000259" key="2">
    <source>
        <dbReference type="PROSITE" id="PS50883"/>
    </source>
</evidence>
<evidence type="ECO:0000256" key="1">
    <source>
        <dbReference type="SAM" id="Phobius"/>
    </source>
</evidence>
<organism evidence="3 4">
    <name type="scientific">Aduncisulcus paluster</name>
    <dbReference type="NCBI Taxonomy" id="2918883"/>
    <lineage>
        <taxon>Eukaryota</taxon>
        <taxon>Metamonada</taxon>
        <taxon>Carpediemonas-like organisms</taxon>
        <taxon>Aduncisulcus</taxon>
    </lineage>
</organism>
<name>A0ABQ5KC90_9EUKA</name>
<gene>
    <name evidence="3" type="ORF">ADUPG1_001376</name>
</gene>
<proteinExistence type="predicted"/>
<keyword evidence="1" id="KW-0472">Membrane</keyword>
<protein>
    <submittedName>
        <fullName evidence="3">Diguanylate phosphodiesterase</fullName>
    </submittedName>
</protein>
<dbReference type="Proteomes" id="UP001057375">
    <property type="component" value="Unassembled WGS sequence"/>
</dbReference>
<dbReference type="SUPFAM" id="SSF141868">
    <property type="entry name" value="EAL domain-like"/>
    <property type="match status" value="1"/>
</dbReference>
<keyword evidence="1" id="KW-1133">Transmembrane helix</keyword>
<feature type="transmembrane region" description="Helical" evidence="1">
    <location>
        <begin position="20"/>
        <end position="44"/>
    </location>
</feature>
<dbReference type="PANTHER" id="PTHR33121">
    <property type="entry name" value="CYCLIC DI-GMP PHOSPHODIESTERASE PDEF"/>
    <property type="match status" value="1"/>
</dbReference>
<reference evidence="3" key="1">
    <citation type="submission" date="2022-03" db="EMBL/GenBank/DDBJ databases">
        <title>Draft genome sequence of Aduncisulcus paluster, a free-living microaerophilic Fornicata.</title>
        <authorList>
            <person name="Yuyama I."/>
            <person name="Kume K."/>
            <person name="Tamura T."/>
            <person name="Inagaki Y."/>
            <person name="Hashimoto T."/>
        </authorList>
    </citation>
    <scope>NUCLEOTIDE SEQUENCE</scope>
    <source>
        <strain evidence="3">NY0171</strain>
    </source>
</reference>
<evidence type="ECO:0000313" key="3">
    <source>
        <dbReference type="EMBL" id="GKT30092.1"/>
    </source>
</evidence>
<dbReference type="PROSITE" id="PS50883">
    <property type="entry name" value="EAL"/>
    <property type="match status" value="1"/>
</dbReference>
<feature type="non-terminal residue" evidence="3">
    <location>
        <position position="172"/>
    </location>
</feature>
<dbReference type="EMBL" id="BQXS01001107">
    <property type="protein sequence ID" value="GKT30092.1"/>
    <property type="molecule type" value="Genomic_DNA"/>
</dbReference>
<dbReference type="Pfam" id="PF00563">
    <property type="entry name" value="EAL"/>
    <property type="match status" value="1"/>
</dbReference>